<dbReference type="Pfam" id="PF00085">
    <property type="entry name" value="Thioredoxin"/>
    <property type="match status" value="1"/>
</dbReference>
<evidence type="ECO:0000313" key="12">
    <source>
        <dbReference type="Proteomes" id="UP000064967"/>
    </source>
</evidence>
<dbReference type="InterPro" id="IPR013766">
    <property type="entry name" value="Thioredoxin_domain"/>
</dbReference>
<dbReference type="STRING" id="1391654.AKJ09_00823"/>
<dbReference type="PANTHER" id="PTHR45663">
    <property type="entry name" value="GEO12009P1"/>
    <property type="match status" value="1"/>
</dbReference>
<dbReference type="CDD" id="cd02947">
    <property type="entry name" value="TRX_family"/>
    <property type="match status" value="1"/>
</dbReference>
<dbReference type="EMBL" id="CP012333">
    <property type="protein sequence ID" value="AKU94159.1"/>
    <property type="molecule type" value="Genomic_DNA"/>
</dbReference>
<feature type="active site" description="Nucleophile" evidence="8">
    <location>
        <position position="35"/>
    </location>
</feature>
<dbReference type="OrthoDB" id="9790390at2"/>
<evidence type="ECO:0000256" key="5">
    <source>
        <dbReference type="ARBA" id="ARBA00023284"/>
    </source>
</evidence>
<keyword evidence="5 9" id="KW-0676">Redox-active center</keyword>
<evidence type="ECO:0000259" key="10">
    <source>
        <dbReference type="PROSITE" id="PS51352"/>
    </source>
</evidence>
<organism evidence="11 12">
    <name type="scientific">Labilithrix luteola</name>
    <dbReference type="NCBI Taxonomy" id="1391654"/>
    <lineage>
        <taxon>Bacteria</taxon>
        <taxon>Pseudomonadati</taxon>
        <taxon>Myxococcota</taxon>
        <taxon>Polyangia</taxon>
        <taxon>Polyangiales</taxon>
        <taxon>Labilitrichaceae</taxon>
        <taxon>Labilithrix</taxon>
    </lineage>
</organism>
<keyword evidence="2" id="KW-0813">Transport</keyword>
<dbReference type="PANTHER" id="PTHR45663:SF11">
    <property type="entry name" value="GEO12009P1"/>
    <property type="match status" value="1"/>
</dbReference>
<dbReference type="PRINTS" id="PR00421">
    <property type="entry name" value="THIOREDOXIN"/>
</dbReference>
<dbReference type="GO" id="GO:0015035">
    <property type="term" value="F:protein-disulfide reductase activity"/>
    <property type="evidence" value="ECO:0007669"/>
    <property type="project" value="UniProtKB-UniRule"/>
</dbReference>
<feature type="active site" description="Nucleophile" evidence="8">
    <location>
        <position position="38"/>
    </location>
</feature>
<dbReference type="Proteomes" id="UP000064967">
    <property type="component" value="Chromosome"/>
</dbReference>
<gene>
    <name evidence="11" type="ORF">AKJ09_00823</name>
</gene>
<proteinExistence type="inferred from homology"/>
<keyword evidence="3" id="KW-0249">Electron transport</keyword>
<accession>A0A0K1PM26</accession>
<dbReference type="SUPFAM" id="SSF52833">
    <property type="entry name" value="Thioredoxin-like"/>
    <property type="match status" value="1"/>
</dbReference>
<dbReference type="Gene3D" id="3.40.30.10">
    <property type="entry name" value="Glutaredoxin"/>
    <property type="match status" value="1"/>
</dbReference>
<keyword evidence="4 9" id="KW-1015">Disulfide bond</keyword>
<evidence type="ECO:0000256" key="4">
    <source>
        <dbReference type="ARBA" id="ARBA00023157"/>
    </source>
</evidence>
<evidence type="ECO:0000256" key="8">
    <source>
        <dbReference type="PIRSR" id="PIRSR000077-1"/>
    </source>
</evidence>
<dbReference type="GO" id="GO:0045454">
    <property type="term" value="P:cell redox homeostasis"/>
    <property type="evidence" value="ECO:0007669"/>
    <property type="project" value="TreeGrafter"/>
</dbReference>
<protein>
    <recommendedName>
        <fullName evidence="6 7">Thioredoxin</fullName>
    </recommendedName>
</protein>
<keyword evidence="12" id="KW-1185">Reference proteome</keyword>
<evidence type="ECO:0000313" key="11">
    <source>
        <dbReference type="EMBL" id="AKU94159.1"/>
    </source>
</evidence>
<dbReference type="FunFam" id="3.40.30.10:FF:000001">
    <property type="entry name" value="Thioredoxin"/>
    <property type="match status" value="1"/>
</dbReference>
<feature type="site" description="Contributes to redox potential value" evidence="8">
    <location>
        <position position="36"/>
    </location>
</feature>
<feature type="site" description="Contributes to redox potential value" evidence="8">
    <location>
        <position position="37"/>
    </location>
</feature>
<dbReference type="NCBIfam" id="TIGR01068">
    <property type="entry name" value="thioredoxin"/>
    <property type="match status" value="1"/>
</dbReference>
<dbReference type="InterPro" id="IPR036249">
    <property type="entry name" value="Thioredoxin-like_sf"/>
</dbReference>
<feature type="disulfide bond" description="Redox-active" evidence="9">
    <location>
        <begin position="35"/>
        <end position="38"/>
    </location>
</feature>
<comment type="similarity">
    <text evidence="1 7">Belongs to the thioredoxin family.</text>
</comment>
<dbReference type="InterPro" id="IPR005746">
    <property type="entry name" value="Thioredoxin"/>
</dbReference>
<evidence type="ECO:0000256" key="3">
    <source>
        <dbReference type="ARBA" id="ARBA00022982"/>
    </source>
</evidence>
<dbReference type="KEGG" id="llu:AKJ09_00823"/>
<evidence type="ECO:0000256" key="9">
    <source>
        <dbReference type="PIRSR" id="PIRSR000077-4"/>
    </source>
</evidence>
<dbReference type="AlphaFoldDB" id="A0A0K1PM26"/>
<feature type="domain" description="Thioredoxin" evidence="10">
    <location>
        <begin position="1"/>
        <end position="108"/>
    </location>
</feature>
<dbReference type="GO" id="GO:0005829">
    <property type="term" value="C:cytosol"/>
    <property type="evidence" value="ECO:0007669"/>
    <property type="project" value="TreeGrafter"/>
</dbReference>
<name>A0A0K1PM26_9BACT</name>
<evidence type="ECO:0000256" key="2">
    <source>
        <dbReference type="ARBA" id="ARBA00022448"/>
    </source>
</evidence>
<evidence type="ECO:0000256" key="1">
    <source>
        <dbReference type="ARBA" id="ARBA00008987"/>
    </source>
</evidence>
<dbReference type="RefSeq" id="WP_146645799.1">
    <property type="nucleotide sequence ID" value="NZ_CP012333.1"/>
</dbReference>
<feature type="site" description="Deprotonates C-terminal active site Cys" evidence="8">
    <location>
        <position position="29"/>
    </location>
</feature>
<sequence>MAKSKNVLELDDVTFDKEVLESDIPVLVDFGATWCGPCKALDPVVDKIADENVGRYKIVKLDIDDSPAIAKRYGIRGAPTLLVFRGGEKRASQLGVTTKQRLLELLES</sequence>
<dbReference type="PIRSF" id="PIRSF000077">
    <property type="entry name" value="Thioredoxin"/>
    <property type="match status" value="1"/>
</dbReference>
<evidence type="ECO:0000256" key="6">
    <source>
        <dbReference type="NCBIfam" id="TIGR01068"/>
    </source>
</evidence>
<evidence type="ECO:0000256" key="7">
    <source>
        <dbReference type="PIRNR" id="PIRNR000077"/>
    </source>
</evidence>
<dbReference type="PROSITE" id="PS51352">
    <property type="entry name" value="THIOREDOXIN_2"/>
    <property type="match status" value="1"/>
</dbReference>
<reference evidence="11 12" key="1">
    <citation type="submission" date="2015-08" db="EMBL/GenBank/DDBJ databases">
        <authorList>
            <person name="Babu N.S."/>
            <person name="Beckwith C.J."/>
            <person name="Beseler K.G."/>
            <person name="Brison A."/>
            <person name="Carone J.V."/>
            <person name="Caskin T.P."/>
            <person name="Diamond M."/>
            <person name="Durham M.E."/>
            <person name="Foxe J.M."/>
            <person name="Go M."/>
            <person name="Henderson B.A."/>
            <person name="Jones I.B."/>
            <person name="McGettigan J.A."/>
            <person name="Micheletti S.J."/>
            <person name="Nasrallah M.E."/>
            <person name="Ortiz D."/>
            <person name="Piller C.R."/>
            <person name="Privatt S.R."/>
            <person name="Schneider S.L."/>
            <person name="Sharp S."/>
            <person name="Smith T.C."/>
            <person name="Stanton J.D."/>
            <person name="Ullery H.E."/>
            <person name="Wilson R.J."/>
            <person name="Serrano M.G."/>
            <person name="Buck G."/>
            <person name="Lee V."/>
            <person name="Wang Y."/>
            <person name="Carvalho R."/>
            <person name="Voegtly L."/>
            <person name="Shi R."/>
            <person name="Duckworth R."/>
            <person name="Johnson A."/>
            <person name="Loviza R."/>
            <person name="Walstead R."/>
            <person name="Shah Z."/>
            <person name="Kiflezghi M."/>
            <person name="Wade K."/>
            <person name="Ball S.L."/>
            <person name="Bradley K.W."/>
            <person name="Asai D.J."/>
            <person name="Bowman C.A."/>
            <person name="Russell D.A."/>
            <person name="Pope W.H."/>
            <person name="Jacobs-Sera D."/>
            <person name="Hendrix R.W."/>
            <person name="Hatfull G.F."/>
        </authorList>
    </citation>
    <scope>NUCLEOTIDE SEQUENCE [LARGE SCALE GENOMIC DNA]</scope>
    <source>
        <strain evidence="11 12">DSM 27648</strain>
    </source>
</reference>